<keyword evidence="2" id="KW-0460">Magnesium</keyword>
<evidence type="ECO:0000313" key="4">
    <source>
        <dbReference type="Proteomes" id="UP000838100"/>
    </source>
</evidence>
<dbReference type="RefSeq" id="WP_237445282.1">
    <property type="nucleotide sequence ID" value="NZ_CAKLPX010000003.1"/>
</dbReference>
<dbReference type="Pfam" id="PF01933">
    <property type="entry name" value="CofD"/>
    <property type="match status" value="1"/>
</dbReference>
<name>A0ABN8EJG3_9GAMM</name>
<protein>
    <submittedName>
        <fullName evidence="3">Phosphoenolpyruvate transferase</fullName>
        <ecNumber evidence="3">2.7.8.28</ecNumber>
    </submittedName>
</protein>
<dbReference type="Gene3D" id="3.40.50.10680">
    <property type="entry name" value="CofD-like domains"/>
    <property type="match status" value="1"/>
</dbReference>
<dbReference type="NCBIfam" id="TIGR01819">
    <property type="entry name" value="F420_cofD"/>
    <property type="match status" value="1"/>
</dbReference>
<reference evidence="3" key="1">
    <citation type="submission" date="2021-12" db="EMBL/GenBank/DDBJ databases">
        <authorList>
            <person name="Rodrigo-Torres L."/>
            <person name="Arahal R. D."/>
            <person name="Lucena T."/>
        </authorList>
    </citation>
    <scope>NUCLEOTIDE SEQUENCE</scope>
    <source>
        <strain evidence="3">CECT 8267</strain>
    </source>
</reference>
<dbReference type="GO" id="GO:0043743">
    <property type="term" value="F:LPPG:FO 2-phospho-L-lactate transferase activity"/>
    <property type="evidence" value="ECO:0007669"/>
    <property type="project" value="UniProtKB-EC"/>
</dbReference>
<dbReference type="InterPro" id="IPR010115">
    <property type="entry name" value="FbiA/CofD"/>
</dbReference>
<dbReference type="CDD" id="cd07186">
    <property type="entry name" value="CofD_like"/>
    <property type="match status" value="1"/>
</dbReference>
<dbReference type="EC" id="2.7.8.28" evidence="3"/>
<evidence type="ECO:0000256" key="2">
    <source>
        <dbReference type="ARBA" id="ARBA00022842"/>
    </source>
</evidence>
<dbReference type="Proteomes" id="UP000838100">
    <property type="component" value="Unassembled WGS sequence"/>
</dbReference>
<dbReference type="PANTHER" id="PTHR43007:SF1">
    <property type="entry name" value="2-PHOSPHO-L-LACTATE TRANSFERASE"/>
    <property type="match status" value="1"/>
</dbReference>
<keyword evidence="4" id="KW-1185">Reference proteome</keyword>
<dbReference type="PANTHER" id="PTHR43007">
    <property type="entry name" value="2-PHOSPHO-L-LACTATE TRANSFERASE"/>
    <property type="match status" value="1"/>
</dbReference>
<evidence type="ECO:0000256" key="1">
    <source>
        <dbReference type="ARBA" id="ARBA00022679"/>
    </source>
</evidence>
<keyword evidence="1 3" id="KW-0808">Transferase</keyword>
<proteinExistence type="inferred from homology"/>
<dbReference type="InterPro" id="IPR002882">
    <property type="entry name" value="CofD"/>
</dbReference>
<evidence type="ECO:0000313" key="3">
    <source>
        <dbReference type="EMBL" id="CAH0992601.1"/>
    </source>
</evidence>
<organism evidence="3 4">
    <name type="scientific">Sinobacterium norvegicum</name>
    <dbReference type="NCBI Taxonomy" id="1641715"/>
    <lineage>
        <taxon>Bacteria</taxon>
        <taxon>Pseudomonadati</taxon>
        <taxon>Pseudomonadota</taxon>
        <taxon>Gammaproteobacteria</taxon>
        <taxon>Cellvibrionales</taxon>
        <taxon>Spongiibacteraceae</taxon>
        <taxon>Sinobacterium</taxon>
    </lineage>
</organism>
<sequence>MNIAHDKQVLAVSGGVGGAKLALGLAQVLSAEQLTIVSNTADDFEHLGFSISPDLDTVMYTLAGLNNKELGWGLAGETWSCMESLAHFSDQTWFRLGDKDLATHIYRSAELQKGVSLSRVTEQLCQSLAISHRLLPMTDDRVRTMVQTDQGALAFQHYFVREQCRPVVSGFYFDGIEQAAPQSDVVALLESSSLASIIICPSNPFVSVDPLLKLAGVAAKMAANKAPVIAISPIVGGSAIKGPAAKMFAELGLACTCEGVADFYGELLDGMVIDTVDAAFQPAIEAKGIPCLVTNTVMKSLQDRAELAEQTLAFAEKLSQGATSSRAKIAVDEEVGS</sequence>
<accession>A0ABN8EJG3</accession>
<dbReference type="HAMAP" id="MF_01257">
    <property type="entry name" value="CofD"/>
    <property type="match status" value="1"/>
</dbReference>
<dbReference type="Gene3D" id="1.10.8.240">
    <property type="entry name" value="CofD-like domain"/>
    <property type="match status" value="1"/>
</dbReference>
<dbReference type="SUPFAM" id="SSF142338">
    <property type="entry name" value="CofD-like"/>
    <property type="match status" value="1"/>
</dbReference>
<dbReference type="InterPro" id="IPR038136">
    <property type="entry name" value="CofD-like_dom_sf"/>
</dbReference>
<comment type="caution">
    <text evidence="3">The sequence shown here is derived from an EMBL/GenBank/DDBJ whole genome shotgun (WGS) entry which is preliminary data.</text>
</comment>
<dbReference type="EMBL" id="CAKLPX010000003">
    <property type="protein sequence ID" value="CAH0992601.1"/>
    <property type="molecule type" value="Genomic_DNA"/>
</dbReference>
<gene>
    <name evidence="3" type="primary">fbiA</name>
    <name evidence="3" type="ORF">SIN8267_02734</name>
</gene>